<sequence length="696" mass="75762">MVDKDSLKMKYHKLGRKYKWLTLVIFICVLQITFNRNVNASPLTHRIAGYTQYDTSSDIAKEGWSQSDYAILAYGDNFPDALAAAPLAKKYNAPILLTKAQNLTPITKQTLQDLKVKSVYLVGGTAVVSLTVENQVKDLGINVTRLAGGDRYDTAIEIAKQLGDVQELSVVSGDDYADALSISPIAAQKNAPIILVPRDHLTNSIKNYLSSNNISHTYLIGTTEQINESVSTQFPNVERITGSDKYLRNVAVLNRFNSNFDSTKIFLATGNGFADALAGSAYAAAQTAPILLVDYDYNQTTGDYLNSKSSIITQINILGGDVIMPSALVQKYLYPSSQETLQGLSYTASEIAKKFNPSIVNIEVSDSNGIPIASGSGYIIDSTGKIATNYHLIKDAYSANVKTKDGKIFDVLKVLAYDSKQDLALLKIDATGLQPVTLGDSDKIGTGDKIYTIGNPSGKDDTMSDGIISTKSEVIDGASYIQISASISSGTSGGVLVNEQAEVIGTTTVDMAGGQNLYLSTPINLLKPMLTQDINQTLAQLPRESSPTPEQTKKTDQEFAAYLNSQYGVMPIAGKSVRFTWKVNDYKSGVSDISFHGMMNSADYGNWIQIINANARADIMLYFAQINNDIAENYPGKSFSGSVLYQDYYPYFASPQFPPNDVTFAGDGKWLVKHTIVSFYDLYKLNTSEPRVNVAD</sequence>
<evidence type="ECO:0000313" key="1">
    <source>
        <dbReference type="EMBL" id="OLN32170.1"/>
    </source>
</evidence>
<name>A0A1Q8QY55_9FIRM</name>
<dbReference type="PANTHER" id="PTHR30032">
    <property type="entry name" value="N-ACETYLMURAMOYL-L-ALANINE AMIDASE-RELATED"/>
    <property type="match status" value="1"/>
</dbReference>
<protein>
    <submittedName>
        <fullName evidence="1">N-acetylmuramoyl-L-alanine amidase</fullName>
    </submittedName>
</protein>
<dbReference type="Proteomes" id="UP000186102">
    <property type="component" value="Unassembled WGS sequence"/>
</dbReference>
<dbReference type="EMBL" id="MLBF01000011">
    <property type="protein sequence ID" value="OLN32170.1"/>
    <property type="molecule type" value="Genomic_DNA"/>
</dbReference>
<evidence type="ECO:0000313" key="2">
    <source>
        <dbReference type="Proteomes" id="UP000186102"/>
    </source>
</evidence>
<keyword evidence="2" id="KW-1185">Reference proteome</keyword>
<dbReference type="AlphaFoldDB" id="A0A1Q8QY55"/>
<dbReference type="GO" id="GO:0004252">
    <property type="term" value="F:serine-type endopeptidase activity"/>
    <property type="evidence" value="ECO:0007669"/>
    <property type="project" value="InterPro"/>
</dbReference>
<comment type="caution">
    <text evidence="1">The sequence shown here is derived from an EMBL/GenBank/DDBJ whole genome shotgun (WGS) entry which is preliminary data.</text>
</comment>
<dbReference type="Pfam" id="PF13365">
    <property type="entry name" value="Trypsin_2"/>
    <property type="match status" value="1"/>
</dbReference>
<dbReference type="Pfam" id="PF04122">
    <property type="entry name" value="CW_binding_2"/>
    <property type="match status" value="3"/>
</dbReference>
<gene>
    <name evidence="1" type="ORF">DSOL_2043</name>
</gene>
<dbReference type="Gene3D" id="3.40.50.12090">
    <property type="match status" value="2"/>
</dbReference>
<dbReference type="GO" id="GO:0006508">
    <property type="term" value="P:proteolysis"/>
    <property type="evidence" value="ECO:0007669"/>
    <property type="project" value="InterPro"/>
</dbReference>
<dbReference type="STRING" id="1888891.DSOL_2043"/>
<dbReference type="RefSeq" id="WP_075364692.1">
    <property type="nucleotide sequence ID" value="NZ_MLBF01000011.1"/>
</dbReference>
<dbReference type="InterPro" id="IPR007253">
    <property type="entry name" value="Cell_wall-bd_2"/>
</dbReference>
<accession>A0A1Q8QY55</accession>
<dbReference type="SUPFAM" id="SSF50494">
    <property type="entry name" value="Trypsin-like serine proteases"/>
    <property type="match status" value="1"/>
</dbReference>
<dbReference type="InterPro" id="IPR009003">
    <property type="entry name" value="Peptidase_S1_PA"/>
</dbReference>
<dbReference type="InterPro" id="IPR001940">
    <property type="entry name" value="Peptidase_S1C"/>
</dbReference>
<reference evidence="1 2" key="1">
    <citation type="submission" date="2016-09" db="EMBL/GenBank/DDBJ databases">
        <title>Complete genome of Desulfosporosinus sp. OL.</title>
        <authorList>
            <person name="Mardanov A."/>
            <person name="Beletsky A."/>
            <person name="Panova A."/>
            <person name="Karnachuk O."/>
            <person name="Ravin N."/>
        </authorList>
    </citation>
    <scope>NUCLEOTIDE SEQUENCE [LARGE SCALE GENOMIC DNA]</scope>
    <source>
        <strain evidence="1 2">OL</strain>
    </source>
</reference>
<proteinExistence type="predicted"/>
<dbReference type="PANTHER" id="PTHR30032:SF8">
    <property type="entry name" value="GERMINATION-SPECIFIC N-ACETYLMURAMOYL-L-ALANINE AMIDASE"/>
    <property type="match status" value="1"/>
</dbReference>
<organism evidence="1 2">
    <name type="scientific">Desulfosporosinus metallidurans</name>
    <dbReference type="NCBI Taxonomy" id="1888891"/>
    <lineage>
        <taxon>Bacteria</taxon>
        <taxon>Bacillati</taxon>
        <taxon>Bacillota</taxon>
        <taxon>Clostridia</taxon>
        <taxon>Eubacteriales</taxon>
        <taxon>Desulfitobacteriaceae</taxon>
        <taxon>Desulfosporosinus</taxon>
    </lineage>
</organism>
<dbReference type="InterPro" id="IPR051922">
    <property type="entry name" value="Bact_Sporulation_Assoc"/>
</dbReference>
<dbReference type="OrthoDB" id="189537at2"/>
<dbReference type="PRINTS" id="PR00834">
    <property type="entry name" value="PROTEASES2C"/>
</dbReference>
<dbReference type="Gene3D" id="2.40.10.120">
    <property type="match status" value="1"/>
</dbReference>